<evidence type="ECO:0000313" key="3">
    <source>
        <dbReference type="Proteomes" id="UP001208771"/>
    </source>
</evidence>
<accession>A0AAE3N2N2</accession>
<organism evidence="2 3">
    <name type="scientific">Ectorhizobium quercum</name>
    <dbReference type="NCBI Taxonomy" id="2965071"/>
    <lineage>
        <taxon>Bacteria</taxon>
        <taxon>Pseudomonadati</taxon>
        <taxon>Pseudomonadota</taxon>
        <taxon>Alphaproteobacteria</taxon>
        <taxon>Hyphomicrobiales</taxon>
        <taxon>Rhizobiaceae</taxon>
        <taxon>Ectorhizobium</taxon>
    </lineage>
</organism>
<reference evidence="2" key="1">
    <citation type="submission" date="2022-07" db="EMBL/GenBank/DDBJ databases">
        <title>Ectorhizobium quercum gen.nov., sp. nov.</title>
        <authorList>
            <person name="Ma T."/>
            <person name="Li Y."/>
        </authorList>
    </citation>
    <scope>NUCLEOTIDE SEQUENCE</scope>
    <source>
        <strain evidence="2">BDR2-2</strain>
    </source>
</reference>
<evidence type="ECO:0008006" key="4">
    <source>
        <dbReference type="Google" id="ProtNLM"/>
    </source>
</evidence>
<evidence type="ECO:0000313" key="1">
    <source>
        <dbReference type="EMBL" id="MCX8996397.1"/>
    </source>
</evidence>
<dbReference type="RefSeq" id="WP_306410142.1">
    <property type="nucleotide sequence ID" value="NZ_JANFPI010000001.1"/>
</dbReference>
<dbReference type="EMBL" id="JANFPI010000005">
    <property type="protein sequence ID" value="MCX8998564.1"/>
    <property type="molecule type" value="Genomic_DNA"/>
</dbReference>
<comment type="caution">
    <text evidence="2">The sequence shown here is derived from an EMBL/GenBank/DDBJ whole genome shotgun (WGS) entry which is preliminary data.</text>
</comment>
<gene>
    <name evidence="1" type="ORF">NOF55_04685</name>
    <name evidence="2" type="ORF">NOF55_15740</name>
</gene>
<dbReference type="EMBL" id="JANFPI010000001">
    <property type="protein sequence ID" value="MCX8996397.1"/>
    <property type="molecule type" value="Genomic_DNA"/>
</dbReference>
<dbReference type="Proteomes" id="UP001208771">
    <property type="component" value="Unassembled WGS sequence"/>
</dbReference>
<proteinExistence type="predicted"/>
<name>A0AAE3N2N2_9HYPH</name>
<dbReference type="AlphaFoldDB" id="A0AAE3N2N2"/>
<protein>
    <recommendedName>
        <fullName evidence="4">Lipoprotein</fullName>
    </recommendedName>
</protein>
<keyword evidence="3" id="KW-1185">Reference proteome</keyword>
<sequence>MVSFTLLGLLAGCNSSSSLSDTAPQGQASDLRQGASVNSVVVQATCPQIFMRDATASHRVYARGGDGDPTKLVYQAAFADTTRSCTTDGNQMTINVLAQGRIVAGPAGSASTVSLPVRITVTETNAMQLEEQIYSQLVSYPAAIPADSLSGQFLFQKPDVTIPASSAQNAKVYIGFDSGPAPRNARN</sequence>
<evidence type="ECO:0000313" key="2">
    <source>
        <dbReference type="EMBL" id="MCX8998564.1"/>
    </source>
</evidence>